<accession>A0AAN6IG36</accession>
<gene>
    <name evidence="2" type="ORF">EDD36DRAFT_484099</name>
</gene>
<evidence type="ECO:0000313" key="3">
    <source>
        <dbReference type="Proteomes" id="UP001203852"/>
    </source>
</evidence>
<dbReference type="Proteomes" id="UP001203852">
    <property type="component" value="Unassembled WGS sequence"/>
</dbReference>
<keyword evidence="1" id="KW-0472">Membrane</keyword>
<dbReference type="AlphaFoldDB" id="A0AAN6IG36"/>
<comment type="caution">
    <text evidence="2">The sequence shown here is derived from an EMBL/GenBank/DDBJ whole genome shotgun (WGS) entry which is preliminary data.</text>
</comment>
<name>A0AAN6IG36_9EURO</name>
<sequence>MARGHVSYFSYNLSRPYPFRWFTPAAVVGGVVLTALFSVLNFAANGYVLGSTFVADPNSTLAKKTWFEKPPFSYQSKLSASCQPANIATSTLLTAKSGLQYTLGNVWTEDENGRATLLPSLTYLNNSFTDCDFQGIHILLVNYDPDSNGPYWNWNRDSTATGYVTCAIDNGHLPVHLNLSITVKAALQGTTGTIGQDYLTAKKATQASLWFGQLLTWMNFNQMLFQMALVNMTTLALYSETGSQGLLTGMGMYVAHSPNTTSILQDDFMSISEKITGYNSYYNIAGGYWRGPIGTDDTPITQLEIGGTNIGYAVDDFAKSFYSFILADLGQTSSPNVLADPDILDQFWTACYNEVEPSPMNFVQNGSLPDNSFDTLKSMTGSIGISNATLNAQYLCQIPQRKDTGSILVALIVADLVLLQAAWKVFTWITTFWLEKKDPEANFCSACAAKLGSPSVGADGGANRMANSYEMFKGKLSGFRGSRYAKLPDTQVGDMARASGADSLPATVLANSR</sequence>
<proteinExistence type="predicted"/>
<keyword evidence="1" id="KW-1133">Transmembrane helix</keyword>
<organism evidence="2 3">
    <name type="scientific">Exophiala viscosa</name>
    <dbReference type="NCBI Taxonomy" id="2486360"/>
    <lineage>
        <taxon>Eukaryota</taxon>
        <taxon>Fungi</taxon>
        <taxon>Dikarya</taxon>
        <taxon>Ascomycota</taxon>
        <taxon>Pezizomycotina</taxon>
        <taxon>Eurotiomycetes</taxon>
        <taxon>Chaetothyriomycetidae</taxon>
        <taxon>Chaetothyriales</taxon>
        <taxon>Herpotrichiellaceae</taxon>
        <taxon>Exophiala</taxon>
    </lineage>
</organism>
<dbReference type="EMBL" id="MU404351">
    <property type="protein sequence ID" value="KAI1616253.1"/>
    <property type="molecule type" value="Genomic_DNA"/>
</dbReference>
<reference evidence="2" key="1">
    <citation type="journal article" date="2022" name="bioRxiv">
        <title>Deciphering the potential niche of two novel black yeast fungi from a biological soil crust based on their genomes, phenotypes, and melanin regulation.</title>
        <authorList>
            <consortium name="DOE Joint Genome Institute"/>
            <person name="Carr E.C."/>
            <person name="Barton Q."/>
            <person name="Grambo S."/>
            <person name="Sullivan M."/>
            <person name="Renfro C.M."/>
            <person name="Kuo A."/>
            <person name="Pangilinan J."/>
            <person name="Lipzen A."/>
            <person name="Keymanesh K."/>
            <person name="Savage E."/>
            <person name="Barry K."/>
            <person name="Grigoriev I.V."/>
            <person name="Riekhof W.R."/>
            <person name="Harris S.S."/>
        </authorList>
    </citation>
    <scope>NUCLEOTIDE SEQUENCE</scope>
    <source>
        <strain evidence="2">JF 03-4F</strain>
    </source>
</reference>
<evidence type="ECO:0000313" key="2">
    <source>
        <dbReference type="EMBL" id="KAI1616253.1"/>
    </source>
</evidence>
<keyword evidence="3" id="KW-1185">Reference proteome</keyword>
<protein>
    <submittedName>
        <fullName evidence="2">Uncharacterized protein</fullName>
    </submittedName>
</protein>
<evidence type="ECO:0000256" key="1">
    <source>
        <dbReference type="SAM" id="Phobius"/>
    </source>
</evidence>
<keyword evidence="1" id="KW-0812">Transmembrane</keyword>
<feature type="transmembrane region" description="Helical" evidence="1">
    <location>
        <begin position="21"/>
        <end position="44"/>
    </location>
</feature>